<proteinExistence type="predicted"/>
<organism evidence="1 2">
    <name type="scientific">Marinobacter pelagius</name>
    <dbReference type="NCBI Taxonomy" id="379482"/>
    <lineage>
        <taxon>Bacteria</taxon>
        <taxon>Pseudomonadati</taxon>
        <taxon>Pseudomonadota</taxon>
        <taxon>Gammaproteobacteria</taxon>
        <taxon>Pseudomonadales</taxon>
        <taxon>Marinobacteraceae</taxon>
        <taxon>Marinobacter</taxon>
    </lineage>
</organism>
<evidence type="ECO:0008006" key="3">
    <source>
        <dbReference type="Google" id="ProtNLM"/>
    </source>
</evidence>
<evidence type="ECO:0000313" key="2">
    <source>
        <dbReference type="Proteomes" id="UP000199339"/>
    </source>
</evidence>
<reference evidence="2" key="1">
    <citation type="submission" date="2016-10" db="EMBL/GenBank/DDBJ databases">
        <authorList>
            <person name="Varghese N."/>
            <person name="Submissions S."/>
        </authorList>
    </citation>
    <scope>NUCLEOTIDE SEQUENCE [LARGE SCALE GENOMIC DNA]</scope>
    <source>
        <strain evidence="2">CGMCC 1.6775</strain>
    </source>
</reference>
<dbReference type="SUPFAM" id="SSF52540">
    <property type="entry name" value="P-loop containing nucleoside triphosphate hydrolases"/>
    <property type="match status" value="1"/>
</dbReference>
<sequence length="312" mass="35946">MLYLHIGVGKAGSTTIQNFLYFNFSSLLPYVEQLESFGIGDAWRIAAASQTELSYNYWVKKSKKFTPEEYEKFANEFWDSVAAEVRQSDSNHFIASSEHIFSQYGFDADKIMLLREHLLSIFGEVRIIFYCRPQISWAKSFYSQIIKGPTSGIITYDQFVDEFSVHSYHWNYYKGLSLWADAFGDENIVARVFHQDNFMNGNLIHDFLSALELDGLVLGFEMPLADSNISPKPKRLELVRKINKFRLSPLLGQASRIAKRVILSDLMKWIDNWSGSFSKHRDADILKHIDAGNRAFNDRFLSGSEMKLPVIK</sequence>
<protein>
    <recommendedName>
        <fullName evidence="3">Sulfotransferase family protein</fullName>
    </recommendedName>
</protein>
<accession>A0A1I4U1I7</accession>
<keyword evidence="2" id="KW-1185">Reference proteome</keyword>
<gene>
    <name evidence="1" type="ORF">SAMN04487961_1395</name>
</gene>
<dbReference type="OrthoDB" id="6384490at2"/>
<name>A0A1I4U1I7_9GAMM</name>
<dbReference type="AlphaFoldDB" id="A0A1I4U1I7"/>
<dbReference type="Gene3D" id="3.40.50.300">
    <property type="entry name" value="P-loop containing nucleotide triphosphate hydrolases"/>
    <property type="match status" value="1"/>
</dbReference>
<dbReference type="Proteomes" id="UP000199339">
    <property type="component" value="Unassembled WGS sequence"/>
</dbReference>
<dbReference type="RefSeq" id="WP_139227037.1">
    <property type="nucleotide sequence ID" value="NZ_FOUR01000002.1"/>
</dbReference>
<dbReference type="InterPro" id="IPR027417">
    <property type="entry name" value="P-loop_NTPase"/>
</dbReference>
<evidence type="ECO:0000313" key="1">
    <source>
        <dbReference type="EMBL" id="SFM82739.1"/>
    </source>
</evidence>
<dbReference type="EMBL" id="FOUR01000002">
    <property type="protein sequence ID" value="SFM82739.1"/>
    <property type="molecule type" value="Genomic_DNA"/>
</dbReference>